<dbReference type="STRING" id="553311.SAMN05216231_0218"/>
<accession>A0A1H0XUN1</accession>
<organism evidence="1 2">
    <name type="scientific">Virgibacillus salinus</name>
    <dbReference type="NCBI Taxonomy" id="553311"/>
    <lineage>
        <taxon>Bacteria</taxon>
        <taxon>Bacillati</taxon>
        <taxon>Bacillota</taxon>
        <taxon>Bacilli</taxon>
        <taxon>Bacillales</taxon>
        <taxon>Bacillaceae</taxon>
        <taxon>Virgibacillus</taxon>
    </lineage>
</organism>
<sequence length="70" mass="8246">MEIKQFERMICDSVKDIQQGKFPEELNEVLHFVNTFERLEIETSKVGIQIILNDGSKFNLFINWPEKCGQ</sequence>
<dbReference type="EMBL" id="FNKD01000001">
    <property type="protein sequence ID" value="SDQ06575.1"/>
    <property type="molecule type" value="Genomic_DNA"/>
</dbReference>
<name>A0A1H0XUN1_9BACI</name>
<evidence type="ECO:0000313" key="1">
    <source>
        <dbReference type="EMBL" id="SDQ06575.1"/>
    </source>
</evidence>
<keyword evidence="2" id="KW-1185">Reference proteome</keyword>
<dbReference type="RefSeq" id="WP_092491122.1">
    <property type="nucleotide sequence ID" value="NZ_FNKD01000001.1"/>
</dbReference>
<protein>
    <submittedName>
        <fullName evidence="1">Uncharacterized protein</fullName>
    </submittedName>
</protein>
<reference evidence="1 2" key="1">
    <citation type="submission" date="2016-10" db="EMBL/GenBank/DDBJ databases">
        <authorList>
            <person name="de Groot N.N."/>
        </authorList>
    </citation>
    <scope>NUCLEOTIDE SEQUENCE [LARGE SCALE GENOMIC DNA]</scope>
    <source>
        <strain evidence="1 2">CGMCC 1.10449</strain>
    </source>
</reference>
<proteinExistence type="predicted"/>
<gene>
    <name evidence="1" type="ORF">SAMN05216231_0218</name>
</gene>
<evidence type="ECO:0000313" key="2">
    <source>
        <dbReference type="Proteomes" id="UP000199444"/>
    </source>
</evidence>
<dbReference type="AlphaFoldDB" id="A0A1H0XUN1"/>
<dbReference type="Proteomes" id="UP000199444">
    <property type="component" value="Unassembled WGS sequence"/>
</dbReference>